<sequence length="203" mass="22169">MSTPTHPMPTPADIARIRPRRAPAPTSPAITPDTVPSAISILQRSLPIRFAPEAFAWAQRLGVTAQHVLSICEDPEEEWAGDDGQVVCVVRGSIGVVIVVRSGHVIEVCGPARMHRRRPRLEEAPRRRGGSSGHYPADHAELRDLLLERGFSVQYTSDDACRVWRGSLSVMISAGSDGRGALAKDIDAVERAFAISLIRMPRR</sequence>
<organism evidence="2 3">
    <name type="scientific">Brachybacterium equifaecis</name>
    <dbReference type="NCBI Taxonomy" id="2910770"/>
    <lineage>
        <taxon>Bacteria</taxon>
        <taxon>Bacillati</taxon>
        <taxon>Actinomycetota</taxon>
        <taxon>Actinomycetes</taxon>
        <taxon>Micrococcales</taxon>
        <taxon>Dermabacteraceae</taxon>
        <taxon>Brachybacterium</taxon>
    </lineage>
</organism>
<feature type="compositionally biased region" description="Pro residues" evidence="1">
    <location>
        <begin position="1"/>
        <end position="10"/>
    </location>
</feature>
<evidence type="ECO:0000313" key="2">
    <source>
        <dbReference type="EMBL" id="MCL6423698.1"/>
    </source>
</evidence>
<evidence type="ECO:0000256" key="1">
    <source>
        <dbReference type="SAM" id="MobiDB-lite"/>
    </source>
</evidence>
<accession>A0ABT0R2S2</accession>
<feature type="region of interest" description="Disordered" evidence="1">
    <location>
        <begin position="1"/>
        <end position="30"/>
    </location>
</feature>
<dbReference type="RefSeq" id="WP_249737772.1">
    <property type="nucleotide sequence ID" value="NZ_JAKNCJ010000004.1"/>
</dbReference>
<dbReference type="EMBL" id="JAKNCJ010000004">
    <property type="protein sequence ID" value="MCL6423698.1"/>
    <property type="molecule type" value="Genomic_DNA"/>
</dbReference>
<reference evidence="2" key="1">
    <citation type="submission" date="2022-02" db="EMBL/GenBank/DDBJ databases">
        <authorList>
            <person name="Lee M."/>
            <person name="Kim S.-J."/>
            <person name="Jung M.-Y."/>
        </authorList>
    </citation>
    <scope>NUCLEOTIDE SEQUENCE</scope>
    <source>
        <strain evidence="2">JHP9</strain>
    </source>
</reference>
<name>A0ABT0R2S2_9MICO</name>
<proteinExistence type="predicted"/>
<keyword evidence="3" id="KW-1185">Reference proteome</keyword>
<gene>
    <name evidence="2" type="ORF">Bequi_09910</name>
</gene>
<feature type="region of interest" description="Disordered" evidence="1">
    <location>
        <begin position="117"/>
        <end position="136"/>
    </location>
</feature>
<evidence type="ECO:0000313" key="3">
    <source>
        <dbReference type="Proteomes" id="UP001203761"/>
    </source>
</evidence>
<dbReference type="Proteomes" id="UP001203761">
    <property type="component" value="Unassembled WGS sequence"/>
</dbReference>
<comment type="caution">
    <text evidence="2">The sequence shown here is derived from an EMBL/GenBank/DDBJ whole genome shotgun (WGS) entry which is preliminary data.</text>
</comment>
<protein>
    <submittedName>
        <fullName evidence="2">Uncharacterized protein</fullName>
    </submittedName>
</protein>